<evidence type="ECO:0000313" key="1">
    <source>
        <dbReference type="EMBL" id="GMN37893.1"/>
    </source>
</evidence>
<sequence>MSRCSENSKMEEDTGKRPMLFTELGATHGGNLVLTTEFLPSTTAEAAFTIPDYTSSQFSMRFLHRDATLWMTAAQRPFPAIELAATISNPSIAFGLVVG</sequence>
<organism evidence="1 2">
    <name type="scientific">Ficus carica</name>
    <name type="common">Common fig</name>
    <dbReference type="NCBI Taxonomy" id="3494"/>
    <lineage>
        <taxon>Eukaryota</taxon>
        <taxon>Viridiplantae</taxon>
        <taxon>Streptophyta</taxon>
        <taxon>Embryophyta</taxon>
        <taxon>Tracheophyta</taxon>
        <taxon>Spermatophyta</taxon>
        <taxon>Magnoliopsida</taxon>
        <taxon>eudicotyledons</taxon>
        <taxon>Gunneridae</taxon>
        <taxon>Pentapetalae</taxon>
        <taxon>rosids</taxon>
        <taxon>fabids</taxon>
        <taxon>Rosales</taxon>
        <taxon>Moraceae</taxon>
        <taxon>Ficeae</taxon>
        <taxon>Ficus</taxon>
    </lineage>
</organism>
<name>A0AA87ZKP9_FICCA</name>
<dbReference type="AlphaFoldDB" id="A0AA87ZKP9"/>
<proteinExistence type="predicted"/>
<reference evidence="1" key="1">
    <citation type="submission" date="2023-07" db="EMBL/GenBank/DDBJ databases">
        <title>draft genome sequence of fig (Ficus carica).</title>
        <authorList>
            <person name="Takahashi T."/>
            <person name="Nishimura K."/>
        </authorList>
    </citation>
    <scope>NUCLEOTIDE SEQUENCE</scope>
</reference>
<gene>
    <name evidence="1" type="ORF">TIFTF001_007186</name>
</gene>
<protein>
    <submittedName>
        <fullName evidence="1">Uncharacterized protein</fullName>
    </submittedName>
</protein>
<dbReference type="Proteomes" id="UP001187192">
    <property type="component" value="Unassembled WGS sequence"/>
</dbReference>
<evidence type="ECO:0000313" key="2">
    <source>
        <dbReference type="Proteomes" id="UP001187192"/>
    </source>
</evidence>
<dbReference type="EMBL" id="BTGU01000007">
    <property type="protein sequence ID" value="GMN37893.1"/>
    <property type="molecule type" value="Genomic_DNA"/>
</dbReference>
<accession>A0AA87ZKP9</accession>
<comment type="caution">
    <text evidence="1">The sequence shown here is derived from an EMBL/GenBank/DDBJ whole genome shotgun (WGS) entry which is preliminary data.</text>
</comment>
<keyword evidence="2" id="KW-1185">Reference proteome</keyword>